<feature type="compositionally biased region" description="Pro residues" evidence="4">
    <location>
        <begin position="482"/>
        <end position="493"/>
    </location>
</feature>
<reference evidence="5 6" key="1">
    <citation type="journal article" date="2016" name="Proc. Natl. Acad. Sci. U.S.A.">
        <title>Comparative genomics of biotechnologically important yeasts.</title>
        <authorList>
            <person name="Riley R."/>
            <person name="Haridas S."/>
            <person name="Wolfe K.H."/>
            <person name="Lopes M.R."/>
            <person name="Hittinger C.T."/>
            <person name="Goeker M."/>
            <person name="Salamov A.A."/>
            <person name="Wisecaver J.H."/>
            <person name="Long T.M."/>
            <person name="Calvey C.H."/>
            <person name="Aerts A.L."/>
            <person name="Barry K.W."/>
            <person name="Choi C."/>
            <person name="Clum A."/>
            <person name="Coughlan A.Y."/>
            <person name="Deshpande S."/>
            <person name="Douglass A.P."/>
            <person name="Hanson S.J."/>
            <person name="Klenk H.-P."/>
            <person name="LaButti K.M."/>
            <person name="Lapidus A."/>
            <person name="Lindquist E.A."/>
            <person name="Lipzen A.M."/>
            <person name="Meier-Kolthoff J.P."/>
            <person name="Ohm R.A."/>
            <person name="Otillar R.P."/>
            <person name="Pangilinan J.L."/>
            <person name="Peng Y."/>
            <person name="Rokas A."/>
            <person name="Rosa C.A."/>
            <person name="Scheuner C."/>
            <person name="Sibirny A.A."/>
            <person name="Slot J.C."/>
            <person name="Stielow J.B."/>
            <person name="Sun H."/>
            <person name="Kurtzman C.P."/>
            <person name="Blackwell M."/>
            <person name="Grigoriev I.V."/>
            <person name="Jeffries T.W."/>
        </authorList>
    </citation>
    <scope>NUCLEOTIDE SEQUENCE [LARGE SCALE GENOMIC DNA]</scope>
    <source>
        <strain evidence="6">ATCC 58044 / CBS 1984 / NCYC 433 / NRRL Y-366-8</strain>
    </source>
</reference>
<protein>
    <submittedName>
        <fullName evidence="5">Uncharacterized protein</fullName>
    </submittedName>
</protein>
<organism evidence="5 6">
    <name type="scientific">Wickerhamomyces anomalus (strain ATCC 58044 / CBS 1984 / NCYC 433 / NRRL Y-366-8)</name>
    <name type="common">Yeast</name>
    <name type="synonym">Hansenula anomala</name>
    <dbReference type="NCBI Taxonomy" id="683960"/>
    <lineage>
        <taxon>Eukaryota</taxon>
        <taxon>Fungi</taxon>
        <taxon>Dikarya</taxon>
        <taxon>Ascomycota</taxon>
        <taxon>Saccharomycotina</taxon>
        <taxon>Saccharomycetes</taxon>
        <taxon>Phaffomycetales</taxon>
        <taxon>Wickerhamomycetaceae</taxon>
        <taxon>Wickerhamomyces</taxon>
    </lineage>
</organism>
<evidence type="ECO:0000256" key="1">
    <source>
        <dbReference type="ARBA" id="ARBA00022803"/>
    </source>
</evidence>
<feature type="repeat" description="TPR" evidence="3">
    <location>
        <begin position="140"/>
        <end position="173"/>
    </location>
</feature>
<sequence length="690" mass="76018">MPKRSLISPTQPRTKRKTPSTPNVPLNKSTNNNNNSNDNGNGVVAASNAVPASINEYELVSSQTWAQIGSCSLALNLYKLAIKSFDNSLRHLPDNVDSIVGLSKSLKLEQEEVHSLAGFKHSTELIISAIQQFPNLNNDIKLWRELSESHLGLKEYEQAHQAITRALNLNPNDTELLYLNSEILMKSKNYVYVKHILHTILSIYQNKTNELVNELDHEIIRNTHAKLAQLFILENNFKFAINEFKLAISSPLPSTTSKYEEYASIWINFALLKERLNQFDEAFQIINDAINLLGNIPRLLIANAYFLLIPVTKFFDPTMAIQLLERAINQQRSNTGNEDNDDSDFLTWYLLGRAYSLIDSPRQAYDTFQISLGKGPSSPLPWLAVGSLYLKLGQLPDALAAYSQAARLQVEGPDATISQIIASATAWDGLACVYERCDDQAHDAADACLRAAACFRSAGDLRASSQAEQRAHSLTTASRGEAPPPALKGPPDTPIVLLRDLIGMFPRDISESYQDPPQQQQQQQQQAPNQQSRQPSGPIPQQVQVPPPQQPQPPRSVQTTPRIETPKQFHHLPLPRQSLAAGRSNTPDGASTHQNNTPPQQQQATFPGGPPPQQIARPIPPQQQQQPAFMTGPLPPPPPHGVPMGSTPTTTIAIPGPPGVLGNGNGNYPPPPPPGYAYVNGQPNAFVQWR</sequence>
<dbReference type="InterPro" id="IPR019734">
    <property type="entry name" value="TPR_rpt"/>
</dbReference>
<keyword evidence="1 3" id="KW-0802">TPR repeat</keyword>
<evidence type="ECO:0000256" key="4">
    <source>
        <dbReference type="SAM" id="MobiDB-lite"/>
    </source>
</evidence>
<dbReference type="SMART" id="SM00028">
    <property type="entry name" value="TPR"/>
    <property type="match status" value="5"/>
</dbReference>
<feature type="repeat" description="TPR" evidence="3">
    <location>
        <begin position="62"/>
        <end position="95"/>
    </location>
</feature>
<feature type="compositionally biased region" description="Pro residues" evidence="4">
    <location>
        <begin position="608"/>
        <end position="621"/>
    </location>
</feature>
<dbReference type="EMBL" id="KV454212">
    <property type="protein sequence ID" value="ODQ57907.1"/>
    <property type="molecule type" value="Genomic_DNA"/>
</dbReference>
<dbReference type="PANTHER" id="PTHR12558">
    <property type="entry name" value="CELL DIVISION CYCLE 16,23,27"/>
    <property type="match status" value="1"/>
</dbReference>
<evidence type="ECO:0000313" key="6">
    <source>
        <dbReference type="Proteomes" id="UP000094112"/>
    </source>
</evidence>
<dbReference type="AlphaFoldDB" id="A0A1E3NZ68"/>
<feature type="repeat" description="TPR" evidence="3">
    <location>
        <begin position="379"/>
        <end position="412"/>
    </location>
</feature>
<feature type="region of interest" description="Disordered" evidence="4">
    <location>
        <begin position="1"/>
        <end position="44"/>
    </location>
</feature>
<feature type="region of interest" description="Disordered" evidence="4">
    <location>
        <begin position="466"/>
        <end position="494"/>
    </location>
</feature>
<dbReference type="OrthoDB" id="418911at2759"/>
<dbReference type="PANTHER" id="PTHR12558:SF13">
    <property type="entry name" value="CELL DIVISION CYCLE PROTEIN 27 HOMOLOG"/>
    <property type="match status" value="1"/>
</dbReference>
<evidence type="ECO:0000256" key="2">
    <source>
        <dbReference type="ARBA" id="ARBA00038210"/>
    </source>
</evidence>
<accession>A0A1E3NZ68</accession>
<dbReference type="SUPFAM" id="SSF48452">
    <property type="entry name" value="TPR-like"/>
    <property type="match status" value="2"/>
</dbReference>
<dbReference type="GO" id="GO:0005680">
    <property type="term" value="C:anaphase-promoting complex"/>
    <property type="evidence" value="ECO:0007669"/>
    <property type="project" value="UniProtKB-ARBA"/>
</dbReference>
<feature type="compositionally biased region" description="Polar residues" evidence="4">
    <location>
        <begin position="466"/>
        <end position="478"/>
    </location>
</feature>
<feature type="compositionally biased region" description="Low complexity" evidence="4">
    <location>
        <begin position="23"/>
        <end position="41"/>
    </location>
</feature>
<dbReference type="RefSeq" id="XP_019037114.1">
    <property type="nucleotide sequence ID" value="XM_019182781.1"/>
</dbReference>
<dbReference type="Proteomes" id="UP000094112">
    <property type="component" value="Unassembled WGS sequence"/>
</dbReference>
<feature type="compositionally biased region" description="Pro residues" evidence="4">
    <location>
        <begin position="545"/>
        <end position="554"/>
    </location>
</feature>
<feature type="compositionally biased region" description="Polar residues" evidence="4">
    <location>
        <begin position="583"/>
        <end position="593"/>
    </location>
</feature>
<evidence type="ECO:0000256" key="3">
    <source>
        <dbReference type="PROSITE-ProRule" id="PRU00339"/>
    </source>
</evidence>
<dbReference type="PROSITE" id="PS50005">
    <property type="entry name" value="TPR"/>
    <property type="match status" value="3"/>
</dbReference>
<dbReference type="GeneID" id="30200027"/>
<proteinExistence type="inferred from homology"/>
<name>A0A1E3NZ68_WICAA</name>
<keyword evidence="6" id="KW-1185">Reference proteome</keyword>
<gene>
    <name evidence="5" type="ORF">WICANDRAFT_56400</name>
</gene>
<evidence type="ECO:0000313" key="5">
    <source>
        <dbReference type="EMBL" id="ODQ57907.1"/>
    </source>
</evidence>
<dbReference type="STRING" id="683960.A0A1E3NZ68"/>
<feature type="compositionally biased region" description="Low complexity" evidence="4">
    <location>
        <begin position="594"/>
        <end position="607"/>
    </location>
</feature>
<dbReference type="InterPro" id="IPR011990">
    <property type="entry name" value="TPR-like_helical_dom_sf"/>
</dbReference>
<feature type="region of interest" description="Disordered" evidence="4">
    <location>
        <begin position="508"/>
        <end position="690"/>
    </location>
</feature>
<comment type="similarity">
    <text evidence="2">Belongs to the APC3/CDC27 family.</text>
</comment>
<dbReference type="Gene3D" id="1.25.40.10">
    <property type="entry name" value="Tetratricopeptide repeat domain"/>
    <property type="match status" value="2"/>
</dbReference>
<feature type="compositionally biased region" description="Low complexity" evidence="4">
    <location>
        <begin position="514"/>
        <end position="544"/>
    </location>
</feature>
<feature type="compositionally biased region" description="Low complexity" evidence="4">
    <location>
        <begin position="642"/>
        <end position="654"/>
    </location>
</feature>